<dbReference type="Proteomes" id="UP001595829">
    <property type="component" value="Unassembled WGS sequence"/>
</dbReference>
<gene>
    <name evidence="3" type="ORF">ACFPM3_28460</name>
</gene>
<feature type="region of interest" description="Disordered" evidence="1">
    <location>
        <begin position="29"/>
        <end position="48"/>
    </location>
</feature>
<dbReference type="EMBL" id="JBHSJD010000024">
    <property type="protein sequence ID" value="MFC5026069.1"/>
    <property type="molecule type" value="Genomic_DNA"/>
</dbReference>
<proteinExistence type="predicted"/>
<dbReference type="RefSeq" id="WP_345689545.1">
    <property type="nucleotide sequence ID" value="NZ_BAABIT010000001.1"/>
</dbReference>
<keyword evidence="4" id="KW-1185">Reference proteome</keyword>
<accession>A0ABV9XNM5</accession>
<sequence length="132" mass="14533">MRSIEVDDEVYALLVKEARPLEDTANSVLRRKYGLDSETSDPADTNHRKSTLAPLVDAGQLSKGQRLMWRRRNLGEEHVAFVTEEGKMRLEDGSVHDSPSGACRAAAGISVNGWSAWCTDDGTALHVLKARI</sequence>
<protein>
    <recommendedName>
        <fullName evidence="2">RAMA domain-containing protein</fullName>
    </recommendedName>
</protein>
<dbReference type="Gene3D" id="1.20.1380.10">
    <property type="entry name" value="Replication modulator SeqA, C-terminal DNA-binding domain"/>
    <property type="match status" value="1"/>
</dbReference>
<evidence type="ECO:0000313" key="4">
    <source>
        <dbReference type="Proteomes" id="UP001595829"/>
    </source>
</evidence>
<dbReference type="Pfam" id="PF18755">
    <property type="entry name" value="RAMA"/>
    <property type="match status" value="1"/>
</dbReference>
<comment type="caution">
    <text evidence="3">The sequence shown here is derived from an EMBL/GenBank/DDBJ whole genome shotgun (WGS) entry which is preliminary data.</text>
</comment>
<evidence type="ECO:0000256" key="1">
    <source>
        <dbReference type="SAM" id="MobiDB-lite"/>
    </source>
</evidence>
<evidence type="ECO:0000313" key="3">
    <source>
        <dbReference type="EMBL" id="MFC5026069.1"/>
    </source>
</evidence>
<reference evidence="4" key="1">
    <citation type="journal article" date="2019" name="Int. J. Syst. Evol. Microbiol.">
        <title>The Global Catalogue of Microorganisms (GCM) 10K type strain sequencing project: providing services to taxonomists for standard genome sequencing and annotation.</title>
        <authorList>
            <consortium name="The Broad Institute Genomics Platform"/>
            <consortium name="The Broad Institute Genome Sequencing Center for Infectious Disease"/>
            <person name="Wu L."/>
            <person name="Ma J."/>
        </authorList>
    </citation>
    <scope>NUCLEOTIDE SEQUENCE [LARGE SCALE GENOMIC DNA]</scope>
    <source>
        <strain evidence="4">CGMCC 4.1648</strain>
    </source>
</reference>
<evidence type="ECO:0000259" key="2">
    <source>
        <dbReference type="Pfam" id="PF18755"/>
    </source>
</evidence>
<feature type="domain" description="RAMA" evidence="2">
    <location>
        <begin position="42"/>
        <end position="131"/>
    </location>
</feature>
<name>A0ABV9XNM5_9ACTN</name>
<organism evidence="3 4">
    <name type="scientific">Streptomyces coeruleoprunus</name>
    <dbReference type="NCBI Taxonomy" id="285563"/>
    <lineage>
        <taxon>Bacteria</taxon>
        <taxon>Bacillati</taxon>
        <taxon>Actinomycetota</taxon>
        <taxon>Actinomycetes</taxon>
        <taxon>Kitasatosporales</taxon>
        <taxon>Streptomycetaceae</taxon>
        <taxon>Streptomyces</taxon>
    </lineage>
</organism>
<dbReference type="InterPro" id="IPR040843">
    <property type="entry name" value="RAMA"/>
</dbReference>
<dbReference type="InterPro" id="IPR036835">
    <property type="entry name" value="SeqA_DNA-bd_C_sf"/>
</dbReference>